<dbReference type="EMBL" id="FQYO01000004">
    <property type="protein sequence ID" value="SHJ03218.1"/>
    <property type="molecule type" value="Genomic_DNA"/>
</dbReference>
<dbReference type="STRING" id="1447782.SAMN05444417_2596"/>
<reference evidence="2 3" key="1">
    <citation type="submission" date="2016-11" db="EMBL/GenBank/DDBJ databases">
        <authorList>
            <person name="Jaros S."/>
            <person name="Januszkiewicz K."/>
            <person name="Wedrychowicz H."/>
        </authorList>
    </citation>
    <scope>NUCLEOTIDE SEQUENCE [LARGE SCALE GENOMIC DNA]</scope>
    <source>
        <strain evidence="2 3">DSM 100565</strain>
    </source>
</reference>
<dbReference type="OrthoDB" id="7783360at2"/>
<evidence type="ECO:0000313" key="2">
    <source>
        <dbReference type="EMBL" id="SHJ03218.1"/>
    </source>
</evidence>
<dbReference type="RefSeq" id="WP_073331233.1">
    <property type="nucleotide sequence ID" value="NZ_FQYO01000004.1"/>
</dbReference>
<evidence type="ECO:0000256" key="1">
    <source>
        <dbReference type="SAM" id="SignalP"/>
    </source>
</evidence>
<dbReference type="Proteomes" id="UP000184292">
    <property type="component" value="Unassembled WGS sequence"/>
</dbReference>
<organism evidence="2 3">
    <name type="scientific">Wenxinia saemankumensis</name>
    <dbReference type="NCBI Taxonomy" id="1447782"/>
    <lineage>
        <taxon>Bacteria</taxon>
        <taxon>Pseudomonadati</taxon>
        <taxon>Pseudomonadota</taxon>
        <taxon>Alphaproteobacteria</taxon>
        <taxon>Rhodobacterales</taxon>
        <taxon>Roseobacteraceae</taxon>
        <taxon>Wenxinia</taxon>
    </lineage>
</organism>
<dbReference type="AlphaFoldDB" id="A0A1M6FZQ8"/>
<gene>
    <name evidence="2" type="ORF">SAMN05444417_2596</name>
</gene>
<feature type="chain" id="PRO_5012160904" evidence="1">
    <location>
        <begin position="22"/>
        <end position="937"/>
    </location>
</feature>
<protein>
    <submittedName>
        <fullName evidence="2">Uncharacterized protein</fullName>
    </submittedName>
</protein>
<evidence type="ECO:0000313" key="3">
    <source>
        <dbReference type="Proteomes" id="UP000184292"/>
    </source>
</evidence>
<keyword evidence="1" id="KW-0732">Signal</keyword>
<accession>A0A1M6FZQ8</accession>
<proteinExistence type="predicted"/>
<feature type="signal peptide" evidence="1">
    <location>
        <begin position="1"/>
        <end position="21"/>
    </location>
</feature>
<keyword evidence="3" id="KW-1185">Reference proteome</keyword>
<sequence length="937" mass="102517">MTTRLMLTLALVLGLAAPAGAQTTKLWFWGHSLVNHVSGSDETTVPHWLAHLARAERRRFAAEGMFGFLQQYAELPPEPGWSFGRVERAWRSNRLPFGEVGWDAAILSPPNFVQYQAPDRPLDWDNPDNLSPVELVSTAFGWAEAESPGVPLWLYEGWADMAEWGYPPSPRSYRDWAEYNAGPYHDWTRRLAEQVGAEIGREVGVIPTARVLARLIDGPLADLPPTELFSDDAPHGTPTMYLIAAMVVWAQIEGRPPPPDTRLPESIHPLVRDDFATISTAIWLAVTAPEAEPAAVFTAPTIAPEPEVEVEAGIEPAVLIVPDVPETGLADPALSFGLNGVNDWTAEQPFVDLMRTARPWIGHAGEEWGAWDFDALMAGGYLTAEGWPRALPEGVDALETFVLTDQDPGAVSLIGRYVVTWAGEGTLEVGGLAFDQERRGKEIAFSYVPGEGLVSIRLTALDLEDPIRDIRVFREAERELVELGEVFNPAFVRRIADARQLRFMDWMLTNGSPVTAWEDRPRMTDATWSWRGVPLEVIVRLANETGAEPWVNMPHAAEDDYVARAAQLVRDSLRADLRAWVEYSNETWNFIFPQTAHAGERARETWGEDAPEEAWMWWAGARSAEVADIWSRVFAGQEDRLVRVVGVHTGWPGLEEALLGPDGSRLDPAAHWDAYAVSGYFGHDLGSERVDELRAAIRDGGGAEWAEATLREGSVAELTGELWPHHRAVADDWGLDLVMYEGGTHVVGTGDAVEDAGLTAFFTAFNYSPRMADLYRELAAAWREIGDAPFNAFVDVATPSKWGSWGALRHLDDANPRAAALAGIAAEPWGEARDAFRHGLWIRAGSEGGRIEGTPFGDLIQAGPGDDVIVATPGDRIHGGPGRDRVILPGGPDGLSESWDGGALVLSGPWGRVRVASVGEIGFAGDDTVLTVMEDGP</sequence>
<name>A0A1M6FZQ8_9RHOB</name>